<proteinExistence type="inferred from homology"/>
<dbReference type="InterPro" id="IPR002698">
    <property type="entry name" value="FTHF_cligase"/>
</dbReference>
<organism evidence="8 9">
    <name type="scientific">Rhodotorula graminis (strain WP1)</name>
    <dbReference type="NCBI Taxonomy" id="578459"/>
    <lineage>
        <taxon>Eukaryota</taxon>
        <taxon>Fungi</taxon>
        <taxon>Dikarya</taxon>
        <taxon>Basidiomycota</taxon>
        <taxon>Pucciniomycotina</taxon>
        <taxon>Microbotryomycetes</taxon>
        <taxon>Sporidiobolales</taxon>
        <taxon>Sporidiobolaceae</taxon>
        <taxon>Rhodotorula</taxon>
    </lineage>
</organism>
<dbReference type="PANTHER" id="PTHR23407:SF1">
    <property type="entry name" value="5-FORMYLTETRAHYDROFOLATE CYCLO-LIGASE"/>
    <property type="match status" value="1"/>
</dbReference>
<dbReference type="GO" id="GO:0030272">
    <property type="term" value="F:5-formyltetrahydrofolate cyclo-ligase activity"/>
    <property type="evidence" value="ECO:0007669"/>
    <property type="project" value="UniProtKB-EC"/>
</dbReference>
<accession>A0A194SBR5</accession>
<evidence type="ECO:0000256" key="1">
    <source>
        <dbReference type="ARBA" id="ARBA00010638"/>
    </source>
</evidence>
<dbReference type="InterPro" id="IPR024185">
    <property type="entry name" value="FTHF_cligase-like_sf"/>
</dbReference>
<sequence length="221" mass="24535">MAPGVQSGTAVVQAKKLLRRAISSRLAALPAHQVHQESQAVVAHLVSSPHYAAASSVSVYLSTAHGEVHTDAIIRHALQHGKRIYVPYCPKEDKTTMRMLRLRDEHHLDQLAPNRWDIREVDPSEADSLEDADAPTSPGLDLILVPGLAFDPLRRRLGHGRGYYDRYMTACMDYPKRFGKPAPRTVALALRAQMVQDGEAIPLNEWDRLVDVLVTPDGEIK</sequence>
<dbReference type="GO" id="GO:0046872">
    <property type="term" value="F:metal ion binding"/>
    <property type="evidence" value="ECO:0007669"/>
    <property type="project" value="UniProtKB-KW"/>
</dbReference>
<dbReference type="GO" id="GO:0035999">
    <property type="term" value="P:tetrahydrofolate interconversion"/>
    <property type="evidence" value="ECO:0007669"/>
    <property type="project" value="TreeGrafter"/>
</dbReference>
<feature type="binding site" evidence="6">
    <location>
        <begin position="156"/>
        <end position="164"/>
    </location>
    <ligand>
        <name>ATP</name>
        <dbReference type="ChEBI" id="CHEBI:30616"/>
    </ligand>
</feature>
<evidence type="ECO:0000256" key="2">
    <source>
        <dbReference type="ARBA" id="ARBA00022741"/>
    </source>
</evidence>
<gene>
    <name evidence="8" type="ORF">RHOBADRAFT_50550</name>
</gene>
<dbReference type="GO" id="GO:0005739">
    <property type="term" value="C:mitochondrion"/>
    <property type="evidence" value="ECO:0007669"/>
    <property type="project" value="TreeGrafter"/>
</dbReference>
<evidence type="ECO:0000313" key="9">
    <source>
        <dbReference type="Proteomes" id="UP000053890"/>
    </source>
</evidence>
<evidence type="ECO:0000256" key="6">
    <source>
        <dbReference type="PIRSR" id="PIRSR006806-1"/>
    </source>
</evidence>
<comment type="similarity">
    <text evidence="1 7">Belongs to the 5-formyltetrahydrofolate cyclo-ligase family.</text>
</comment>
<keyword evidence="7" id="KW-0479">Metal-binding</keyword>
<dbReference type="EC" id="6.3.3.2" evidence="5 7"/>
<dbReference type="GeneID" id="28975824"/>
<comment type="catalytic activity">
    <reaction evidence="4 7">
        <text>(6S)-5-formyl-5,6,7,8-tetrahydrofolate + ATP = (6R)-5,10-methenyltetrahydrofolate + ADP + phosphate</text>
        <dbReference type="Rhea" id="RHEA:10488"/>
        <dbReference type="ChEBI" id="CHEBI:30616"/>
        <dbReference type="ChEBI" id="CHEBI:43474"/>
        <dbReference type="ChEBI" id="CHEBI:57455"/>
        <dbReference type="ChEBI" id="CHEBI:57457"/>
        <dbReference type="ChEBI" id="CHEBI:456216"/>
        <dbReference type="EC" id="6.3.3.2"/>
    </reaction>
</comment>
<dbReference type="STRING" id="578459.A0A194SBR5"/>
<reference evidence="8 9" key="1">
    <citation type="journal article" date="2015" name="Front. Microbiol.">
        <title>Genome sequence of the plant growth promoting endophytic yeast Rhodotorula graminis WP1.</title>
        <authorList>
            <person name="Firrincieli A."/>
            <person name="Otillar R."/>
            <person name="Salamov A."/>
            <person name="Schmutz J."/>
            <person name="Khan Z."/>
            <person name="Redman R.S."/>
            <person name="Fleck N.D."/>
            <person name="Lindquist E."/>
            <person name="Grigoriev I.V."/>
            <person name="Doty S.L."/>
        </authorList>
    </citation>
    <scope>NUCLEOTIDE SEQUENCE [LARGE SCALE GENOMIC DNA]</scope>
    <source>
        <strain evidence="8 9">WP1</strain>
    </source>
</reference>
<dbReference type="GO" id="GO:0005524">
    <property type="term" value="F:ATP binding"/>
    <property type="evidence" value="ECO:0007669"/>
    <property type="project" value="UniProtKB-KW"/>
</dbReference>
<evidence type="ECO:0000256" key="3">
    <source>
        <dbReference type="ARBA" id="ARBA00022840"/>
    </source>
</evidence>
<evidence type="ECO:0000256" key="5">
    <source>
        <dbReference type="ARBA" id="ARBA00038966"/>
    </source>
</evidence>
<feature type="binding site" evidence="6">
    <location>
        <begin position="15"/>
        <end position="19"/>
    </location>
    <ligand>
        <name>ATP</name>
        <dbReference type="ChEBI" id="CHEBI:30616"/>
    </ligand>
</feature>
<keyword evidence="7" id="KW-0460">Magnesium</keyword>
<dbReference type="Pfam" id="PF01812">
    <property type="entry name" value="5-FTHF_cyc-lig"/>
    <property type="match status" value="1"/>
</dbReference>
<name>A0A194SBR5_RHOGW</name>
<feature type="binding site" evidence="6">
    <location>
        <position position="67"/>
    </location>
    <ligand>
        <name>substrate</name>
    </ligand>
</feature>
<feature type="binding site" evidence="6">
    <location>
        <position position="61"/>
    </location>
    <ligand>
        <name>substrate</name>
    </ligand>
</feature>
<comment type="cofactor">
    <cofactor evidence="7">
        <name>Mg(2+)</name>
        <dbReference type="ChEBI" id="CHEBI:18420"/>
    </cofactor>
</comment>
<dbReference type="PANTHER" id="PTHR23407">
    <property type="entry name" value="ATPASE INHIBITOR/5-FORMYLTETRAHYDROFOLATE CYCLO-LIGASE"/>
    <property type="match status" value="1"/>
</dbReference>
<dbReference type="SUPFAM" id="SSF100950">
    <property type="entry name" value="NagB/RpiA/CoA transferase-like"/>
    <property type="match status" value="1"/>
</dbReference>
<evidence type="ECO:0000313" key="8">
    <source>
        <dbReference type="EMBL" id="KPV78029.1"/>
    </source>
</evidence>
<keyword evidence="3 6" id="KW-0067">ATP-binding</keyword>
<dbReference type="RefSeq" id="XP_018274078.1">
    <property type="nucleotide sequence ID" value="XM_018415376.1"/>
</dbReference>
<dbReference type="PIRSF" id="PIRSF006806">
    <property type="entry name" value="FTHF_cligase"/>
    <property type="match status" value="1"/>
</dbReference>
<evidence type="ECO:0000256" key="4">
    <source>
        <dbReference type="ARBA" id="ARBA00036539"/>
    </source>
</evidence>
<dbReference type="Proteomes" id="UP000053890">
    <property type="component" value="Unassembled WGS sequence"/>
</dbReference>
<dbReference type="AlphaFoldDB" id="A0A194SBR5"/>
<dbReference type="GO" id="GO:0009396">
    <property type="term" value="P:folic acid-containing compound biosynthetic process"/>
    <property type="evidence" value="ECO:0007669"/>
    <property type="project" value="TreeGrafter"/>
</dbReference>
<protein>
    <recommendedName>
        <fullName evidence="5 7">5-formyltetrahydrofolate cyclo-ligase</fullName>
        <ecNumber evidence="5 7">6.3.3.2</ecNumber>
    </recommendedName>
</protein>
<keyword evidence="9" id="KW-1185">Reference proteome</keyword>
<dbReference type="InterPro" id="IPR037171">
    <property type="entry name" value="NagB/RpiA_transferase-like"/>
</dbReference>
<evidence type="ECO:0000256" key="7">
    <source>
        <dbReference type="RuleBase" id="RU361279"/>
    </source>
</evidence>
<keyword evidence="2 6" id="KW-0547">Nucleotide-binding</keyword>
<dbReference type="EMBL" id="KQ474073">
    <property type="protein sequence ID" value="KPV78029.1"/>
    <property type="molecule type" value="Genomic_DNA"/>
</dbReference>
<dbReference type="NCBIfam" id="TIGR02727">
    <property type="entry name" value="MTHFS_bact"/>
    <property type="match status" value="1"/>
</dbReference>
<dbReference type="OrthoDB" id="2015992at2759"/>
<dbReference type="OMA" id="DKWGIPT"/>
<dbReference type="Gene3D" id="3.40.50.10420">
    <property type="entry name" value="NagB/RpiA/CoA transferase-like"/>
    <property type="match status" value="1"/>
</dbReference>